<reference evidence="2 3" key="1">
    <citation type="submission" date="2019-05" db="EMBL/GenBank/DDBJ databases">
        <title>Genomic analysis of Lentibacillus sp. NKC220-2.</title>
        <authorList>
            <person name="Oh Y.J."/>
        </authorList>
    </citation>
    <scope>NUCLEOTIDE SEQUENCE [LARGE SCALE GENOMIC DNA]</scope>
    <source>
        <strain evidence="2 3">NKC220-2</strain>
    </source>
</reference>
<comment type="caution">
    <text evidence="2">The sequence shown here is derived from an EMBL/GenBank/DDBJ whole genome shotgun (WGS) entry which is preliminary data.</text>
</comment>
<dbReference type="AlphaFoldDB" id="A0A5S3QP15"/>
<dbReference type="OrthoDB" id="2364857at2"/>
<accession>A0A5S3QP15</accession>
<gene>
    <name evidence="2" type="ORF">FFL34_15820</name>
</gene>
<dbReference type="Pfam" id="PF21818">
    <property type="entry name" value="DUF6884"/>
    <property type="match status" value="1"/>
</dbReference>
<dbReference type="RefSeq" id="WP_138604289.1">
    <property type="nucleotide sequence ID" value="NZ_VCIA01000001.1"/>
</dbReference>
<feature type="domain" description="DUF6884" evidence="1">
    <location>
        <begin position="22"/>
        <end position="141"/>
    </location>
</feature>
<organism evidence="2 3">
    <name type="scientific">Lentibacillus cibarius</name>
    <dbReference type="NCBI Taxonomy" id="2583219"/>
    <lineage>
        <taxon>Bacteria</taxon>
        <taxon>Bacillati</taxon>
        <taxon>Bacillota</taxon>
        <taxon>Bacilli</taxon>
        <taxon>Bacillales</taxon>
        <taxon>Bacillaceae</taxon>
        <taxon>Lentibacillus</taxon>
    </lineage>
</organism>
<name>A0A5S3QP15_9BACI</name>
<dbReference type="EMBL" id="VCIA01000001">
    <property type="protein sequence ID" value="TMN23398.1"/>
    <property type="molecule type" value="Genomic_DNA"/>
</dbReference>
<sequence length="151" mass="17182">MKDLSIIPCGRKKIWTNHPEYGAVPAKDAYIGTLHNRCRQYAEYFTDGWVVLSAKHGFLFPDELVDGPYDVTFGQKNADIITIDKLQEQVMAKRLDQFDRLIVLTGKKYNPIIKDVFHSRVPQLFPLQAYTGIGYMLQALKQSVATGIPIH</sequence>
<proteinExistence type="predicted"/>
<dbReference type="InterPro" id="IPR049251">
    <property type="entry name" value="DUF6884"/>
</dbReference>
<protein>
    <recommendedName>
        <fullName evidence="1">DUF6884 domain-containing protein</fullName>
    </recommendedName>
</protein>
<evidence type="ECO:0000313" key="3">
    <source>
        <dbReference type="Proteomes" id="UP000306980"/>
    </source>
</evidence>
<dbReference type="Proteomes" id="UP000306980">
    <property type="component" value="Unassembled WGS sequence"/>
</dbReference>
<evidence type="ECO:0000259" key="1">
    <source>
        <dbReference type="Pfam" id="PF21818"/>
    </source>
</evidence>
<evidence type="ECO:0000313" key="2">
    <source>
        <dbReference type="EMBL" id="TMN23398.1"/>
    </source>
</evidence>